<organism evidence="2 3">
    <name type="scientific">Phytophthora megakarya</name>
    <dbReference type="NCBI Taxonomy" id="4795"/>
    <lineage>
        <taxon>Eukaryota</taxon>
        <taxon>Sar</taxon>
        <taxon>Stramenopiles</taxon>
        <taxon>Oomycota</taxon>
        <taxon>Peronosporomycetes</taxon>
        <taxon>Peronosporales</taxon>
        <taxon>Peronosporaceae</taxon>
        <taxon>Phytophthora</taxon>
    </lineage>
</organism>
<dbReference type="AlphaFoldDB" id="A0A225WPK4"/>
<evidence type="ECO:0000256" key="1">
    <source>
        <dbReference type="SAM" id="MobiDB-lite"/>
    </source>
</evidence>
<gene>
    <name evidence="2" type="ORF">PHMEG_0007083</name>
</gene>
<reference evidence="3" key="1">
    <citation type="submission" date="2017-03" db="EMBL/GenBank/DDBJ databases">
        <title>Phytopthora megakarya and P. palmivora, two closely related causual agents of cacao black pod achieved similar genome size and gene model numbers by different mechanisms.</title>
        <authorList>
            <person name="Ali S."/>
            <person name="Shao J."/>
            <person name="Larry D.J."/>
            <person name="Kronmiller B."/>
            <person name="Shen D."/>
            <person name="Strem M.D."/>
            <person name="Melnick R.L."/>
            <person name="Guiltinan M.J."/>
            <person name="Tyler B.M."/>
            <person name="Meinhardt L.W."/>
            <person name="Bailey B.A."/>
        </authorList>
    </citation>
    <scope>NUCLEOTIDE SEQUENCE [LARGE SCALE GENOMIC DNA]</scope>
    <source>
        <strain evidence="3">zdho120</strain>
    </source>
</reference>
<comment type="caution">
    <text evidence="2">The sequence shown here is derived from an EMBL/GenBank/DDBJ whole genome shotgun (WGS) entry which is preliminary data.</text>
</comment>
<keyword evidence="3" id="KW-1185">Reference proteome</keyword>
<evidence type="ECO:0000313" key="2">
    <source>
        <dbReference type="EMBL" id="OWZ18770.1"/>
    </source>
</evidence>
<evidence type="ECO:0000313" key="3">
    <source>
        <dbReference type="Proteomes" id="UP000198211"/>
    </source>
</evidence>
<protein>
    <submittedName>
        <fullName evidence="2">Uncharacterized protein</fullName>
    </submittedName>
</protein>
<accession>A0A225WPK4</accession>
<dbReference type="Proteomes" id="UP000198211">
    <property type="component" value="Unassembled WGS sequence"/>
</dbReference>
<feature type="region of interest" description="Disordered" evidence="1">
    <location>
        <begin position="221"/>
        <end position="254"/>
    </location>
</feature>
<proteinExistence type="predicted"/>
<sequence>MGAVLVCFGDHDQGAFRTIAEKVFHIDTFWADFETLQRRGRAPSEDSLLDRFQKSWSCGRLEDEDEDPVNWDEFLLQSTKSTASSGSRMLSVFYSRLLEENDDCAFFVDCRGKRLKGANLDQVELLENYFHASGRRRSDEYPSPIESLEIYCSSEDCFSTSSTLISELDYWASSDPLFTDERHYRPAFGRSSSFSSPDHTGLKIHRAQSSPYKLFQEHLELRSPSSPRSKMDRQFPSPKPYMPSMGLSTLSAAS</sequence>
<name>A0A225WPK4_9STRA</name>
<dbReference type="OrthoDB" id="94611at2759"/>
<dbReference type="EMBL" id="NBNE01000539">
    <property type="protein sequence ID" value="OWZ18770.1"/>
    <property type="molecule type" value="Genomic_DNA"/>
</dbReference>